<reference evidence="2" key="1">
    <citation type="journal article" date="2019" name="Int. J. Syst. Evol. Microbiol.">
        <title>The Global Catalogue of Microorganisms (GCM) 10K type strain sequencing project: providing services to taxonomists for standard genome sequencing and annotation.</title>
        <authorList>
            <consortium name="The Broad Institute Genomics Platform"/>
            <consortium name="The Broad Institute Genome Sequencing Center for Infectious Disease"/>
            <person name="Wu L."/>
            <person name="Ma J."/>
        </authorList>
    </citation>
    <scope>NUCLEOTIDE SEQUENCE [LARGE SCALE GENOMIC DNA]</scope>
    <source>
        <strain evidence="2">CCM 8896</strain>
    </source>
</reference>
<proteinExistence type="predicted"/>
<keyword evidence="2" id="KW-1185">Reference proteome</keyword>
<evidence type="ECO:0000313" key="2">
    <source>
        <dbReference type="Proteomes" id="UP001597267"/>
    </source>
</evidence>
<protein>
    <submittedName>
        <fullName evidence="1">NfeD family protein</fullName>
    </submittedName>
</protein>
<gene>
    <name evidence="1" type="ORF">ACFQ5M_12785</name>
</gene>
<evidence type="ECO:0000313" key="1">
    <source>
        <dbReference type="EMBL" id="MFD1672970.1"/>
    </source>
</evidence>
<dbReference type="RefSeq" id="WP_125715398.1">
    <property type="nucleotide sequence ID" value="NZ_JBHTOP010000028.1"/>
</dbReference>
<dbReference type="Proteomes" id="UP001597267">
    <property type="component" value="Unassembled WGS sequence"/>
</dbReference>
<dbReference type="Gene3D" id="2.40.50.140">
    <property type="entry name" value="Nucleic acid-binding proteins"/>
    <property type="match status" value="1"/>
</dbReference>
<organism evidence="1 2">
    <name type="scientific">Agrilactobacillus yilanensis</name>
    <dbReference type="NCBI Taxonomy" id="2485997"/>
    <lineage>
        <taxon>Bacteria</taxon>
        <taxon>Bacillati</taxon>
        <taxon>Bacillota</taxon>
        <taxon>Bacilli</taxon>
        <taxon>Lactobacillales</taxon>
        <taxon>Lactobacillaceae</taxon>
        <taxon>Agrilactobacillus</taxon>
    </lineage>
</organism>
<dbReference type="InterPro" id="IPR012340">
    <property type="entry name" value="NA-bd_OB-fold"/>
</dbReference>
<comment type="caution">
    <text evidence="1">The sequence shown here is derived from an EMBL/GenBank/DDBJ whole genome shotgun (WGS) entry which is preliminary data.</text>
</comment>
<name>A0ABW4JCT3_9LACO</name>
<dbReference type="EMBL" id="JBHTOP010000028">
    <property type="protein sequence ID" value="MFD1672970.1"/>
    <property type="molecule type" value="Genomic_DNA"/>
</dbReference>
<sequence length="64" mass="7399">MLDQRLIGQRFTNTTATDSGTVRFFGILYRYRLTEPVAIGEILEVTEVTPSYLLVQPYIPELKY</sequence>
<accession>A0ABW4JCT3</accession>